<protein>
    <recommendedName>
        <fullName evidence="2">Putative plant transposon protein domain-containing protein</fullName>
    </recommendedName>
</protein>
<dbReference type="Pfam" id="PF20167">
    <property type="entry name" value="Transposase_32"/>
    <property type="match status" value="1"/>
</dbReference>
<reference evidence="3 4" key="1">
    <citation type="journal article" date="2021" name="BMC Genomics">
        <title>Datura genome reveals duplications of psychoactive alkaloid biosynthetic genes and high mutation rate following tissue culture.</title>
        <authorList>
            <person name="Rajewski A."/>
            <person name="Carter-House D."/>
            <person name="Stajich J."/>
            <person name="Litt A."/>
        </authorList>
    </citation>
    <scope>NUCLEOTIDE SEQUENCE [LARGE SCALE GENOMIC DNA]</scope>
    <source>
        <strain evidence="3">AR-01</strain>
    </source>
</reference>
<feature type="region of interest" description="Disordered" evidence="1">
    <location>
        <begin position="157"/>
        <end position="189"/>
    </location>
</feature>
<organism evidence="3 4">
    <name type="scientific">Datura stramonium</name>
    <name type="common">Jimsonweed</name>
    <name type="synonym">Common thornapple</name>
    <dbReference type="NCBI Taxonomy" id="4076"/>
    <lineage>
        <taxon>Eukaryota</taxon>
        <taxon>Viridiplantae</taxon>
        <taxon>Streptophyta</taxon>
        <taxon>Embryophyta</taxon>
        <taxon>Tracheophyta</taxon>
        <taxon>Spermatophyta</taxon>
        <taxon>Magnoliopsida</taxon>
        <taxon>eudicotyledons</taxon>
        <taxon>Gunneridae</taxon>
        <taxon>Pentapetalae</taxon>
        <taxon>asterids</taxon>
        <taxon>lamiids</taxon>
        <taxon>Solanales</taxon>
        <taxon>Solanaceae</taxon>
        <taxon>Solanoideae</taxon>
        <taxon>Datureae</taxon>
        <taxon>Datura</taxon>
    </lineage>
</organism>
<comment type="caution">
    <text evidence="3">The sequence shown here is derived from an EMBL/GenBank/DDBJ whole genome shotgun (WGS) entry which is preliminary data.</text>
</comment>
<dbReference type="InterPro" id="IPR046796">
    <property type="entry name" value="Transposase_32_dom"/>
</dbReference>
<gene>
    <name evidence="3" type="ORF">HAX54_014857</name>
</gene>
<proteinExistence type="predicted"/>
<keyword evidence="4" id="KW-1185">Reference proteome</keyword>
<feature type="domain" description="Putative plant transposon protein" evidence="2">
    <location>
        <begin position="10"/>
        <end position="117"/>
    </location>
</feature>
<evidence type="ECO:0000256" key="1">
    <source>
        <dbReference type="SAM" id="MobiDB-lite"/>
    </source>
</evidence>
<evidence type="ECO:0000313" key="4">
    <source>
        <dbReference type="Proteomes" id="UP000823775"/>
    </source>
</evidence>
<accession>A0ABS8TNR6</accession>
<dbReference type="Proteomes" id="UP000823775">
    <property type="component" value="Unassembled WGS sequence"/>
</dbReference>
<dbReference type="EMBL" id="JACEIK010001935">
    <property type="protein sequence ID" value="MCD7473201.1"/>
    <property type="molecule type" value="Genomic_DNA"/>
</dbReference>
<name>A0ABS8TNR6_DATST</name>
<evidence type="ECO:0000313" key="3">
    <source>
        <dbReference type="EMBL" id="MCD7473201.1"/>
    </source>
</evidence>
<feature type="non-terminal residue" evidence="3">
    <location>
        <position position="1"/>
    </location>
</feature>
<evidence type="ECO:0000259" key="2">
    <source>
        <dbReference type="Pfam" id="PF20167"/>
    </source>
</evidence>
<sequence>GRTESFSCLTSVWVRGQEVHLTQEAINSIYWDKSIPSHPIFCNKVEDKANQFQWVANLIAKGRAQWATSKGLVHRHDLKFETHMRLDLVSSRLMPSWNTSKVPIEVSILLACIMDNSAIKKALHPAKDKFASLYSTVDVLESEVGTLKQEVVALTAPPSISQPNPCEPEAVPDNAQTTPPSEVLRGRCQ</sequence>